<keyword evidence="2" id="KW-1185">Reference proteome</keyword>
<evidence type="ECO:0000313" key="2">
    <source>
        <dbReference type="Proteomes" id="UP001519460"/>
    </source>
</evidence>
<comment type="caution">
    <text evidence="1">The sequence shown here is derived from an EMBL/GenBank/DDBJ whole genome shotgun (WGS) entry which is preliminary data.</text>
</comment>
<sequence>MSIFCDIPVIVCDNARISFSKSALEIASPHTVLDRVPTVLTWPLETLSLPPVTVTFVRHVRRAHLARYWKMVSDSIEEETLLSSRVFFETVLLLFAELDSLTVEVSWPLVSVEDSCVFLRFVRCRFGMALSLTDR</sequence>
<protein>
    <submittedName>
        <fullName evidence="1">Uncharacterized protein</fullName>
    </submittedName>
</protein>
<name>A0ABD0J0V2_9CAEN</name>
<dbReference type="EMBL" id="JACVVK020000789">
    <property type="protein sequence ID" value="KAK7445794.1"/>
    <property type="molecule type" value="Genomic_DNA"/>
</dbReference>
<reference evidence="1 2" key="1">
    <citation type="journal article" date="2023" name="Sci. Data">
        <title>Genome assembly of the Korean intertidal mud-creeper Batillaria attramentaria.</title>
        <authorList>
            <person name="Patra A.K."/>
            <person name="Ho P.T."/>
            <person name="Jun S."/>
            <person name="Lee S.J."/>
            <person name="Kim Y."/>
            <person name="Won Y.J."/>
        </authorList>
    </citation>
    <scope>NUCLEOTIDE SEQUENCE [LARGE SCALE GENOMIC DNA]</scope>
    <source>
        <strain evidence="1">Wonlab-2016</strain>
    </source>
</reference>
<evidence type="ECO:0000313" key="1">
    <source>
        <dbReference type="EMBL" id="KAK7445794.1"/>
    </source>
</evidence>
<organism evidence="1 2">
    <name type="scientific">Batillaria attramentaria</name>
    <dbReference type="NCBI Taxonomy" id="370345"/>
    <lineage>
        <taxon>Eukaryota</taxon>
        <taxon>Metazoa</taxon>
        <taxon>Spiralia</taxon>
        <taxon>Lophotrochozoa</taxon>
        <taxon>Mollusca</taxon>
        <taxon>Gastropoda</taxon>
        <taxon>Caenogastropoda</taxon>
        <taxon>Sorbeoconcha</taxon>
        <taxon>Cerithioidea</taxon>
        <taxon>Batillariidae</taxon>
        <taxon>Batillaria</taxon>
    </lineage>
</organism>
<accession>A0ABD0J0V2</accession>
<gene>
    <name evidence="1" type="ORF">BaRGS_00040309</name>
</gene>
<proteinExistence type="predicted"/>
<dbReference type="Proteomes" id="UP001519460">
    <property type="component" value="Unassembled WGS sequence"/>
</dbReference>
<dbReference type="AlphaFoldDB" id="A0ABD0J0V2"/>